<comment type="caution">
    <text evidence="1">The sequence shown here is derived from an EMBL/GenBank/DDBJ whole genome shotgun (WGS) entry which is preliminary data.</text>
</comment>
<reference evidence="1 2" key="1">
    <citation type="submission" date="2022-12" db="EMBL/GenBank/DDBJ databases">
        <authorList>
            <person name="Muema E."/>
        </authorList>
    </citation>
    <scope>NUCLEOTIDE SEQUENCE [LARGE SCALE GENOMIC DNA]</scope>
    <source>
        <strain evidence="2">1330</strain>
    </source>
</reference>
<sequence length="78" mass="8126">MPQDFRSRVALYLLGAGIPAGDEAICIKGVDRVVGDSVDEEFEAAAVGKVLRVGCGQWHCRTRITLASGSSSGDTSAT</sequence>
<dbReference type="EMBL" id="JAPYKO010000028">
    <property type="protein sequence ID" value="MEI9405950.1"/>
    <property type="molecule type" value="Genomic_DNA"/>
</dbReference>
<evidence type="ECO:0000313" key="1">
    <source>
        <dbReference type="EMBL" id="MEI9405950.1"/>
    </source>
</evidence>
<organism evidence="1 2">
    <name type="scientific">Mesorhizobium argentiipisi</name>
    <dbReference type="NCBI Taxonomy" id="3015175"/>
    <lineage>
        <taxon>Bacteria</taxon>
        <taxon>Pseudomonadati</taxon>
        <taxon>Pseudomonadota</taxon>
        <taxon>Alphaproteobacteria</taxon>
        <taxon>Hyphomicrobiales</taxon>
        <taxon>Phyllobacteriaceae</taxon>
        <taxon>Mesorhizobium</taxon>
    </lineage>
</organism>
<evidence type="ECO:0000313" key="2">
    <source>
        <dbReference type="Proteomes" id="UP001366503"/>
    </source>
</evidence>
<protein>
    <submittedName>
        <fullName evidence="1">Uncharacterized protein</fullName>
    </submittedName>
</protein>
<gene>
    <name evidence="1" type="ORF">O7A05_27870</name>
</gene>
<accession>A0ABU8KJR2</accession>
<proteinExistence type="predicted"/>
<keyword evidence="2" id="KW-1185">Reference proteome</keyword>
<dbReference type="Proteomes" id="UP001366503">
    <property type="component" value="Unassembled WGS sequence"/>
</dbReference>
<name>A0ABU8KJR2_9HYPH</name>